<gene>
    <name evidence="7" type="ORF">DU502_15415</name>
</gene>
<keyword evidence="2" id="KW-0479">Metal-binding</keyword>
<name>A0A3G8QYJ2_9EURY</name>
<keyword evidence="1" id="KW-0645">Protease</keyword>
<evidence type="ECO:0000256" key="1">
    <source>
        <dbReference type="ARBA" id="ARBA00022670"/>
    </source>
</evidence>
<dbReference type="CDD" id="cd08071">
    <property type="entry name" value="MPN_DUF2466"/>
    <property type="match status" value="1"/>
</dbReference>
<evidence type="ECO:0000256" key="3">
    <source>
        <dbReference type="ARBA" id="ARBA00022801"/>
    </source>
</evidence>
<keyword evidence="5" id="KW-0482">Metalloprotease</keyword>
<organism evidence="7 8">
    <name type="scientific">Haloplanus aerogenes</name>
    <dbReference type="NCBI Taxonomy" id="660522"/>
    <lineage>
        <taxon>Archaea</taxon>
        <taxon>Methanobacteriati</taxon>
        <taxon>Methanobacteriota</taxon>
        <taxon>Stenosarchaea group</taxon>
        <taxon>Halobacteria</taxon>
        <taxon>Halobacteriales</taxon>
        <taxon>Haloferacaceae</taxon>
        <taxon>Haloplanus</taxon>
    </lineage>
</organism>
<reference evidence="7 8" key="1">
    <citation type="submission" date="2018-07" db="EMBL/GenBank/DDBJ databases">
        <title>Genome sequences of Haloplanus aerogenes JCM 16430T.</title>
        <authorList>
            <person name="Kim Y.B."/>
            <person name="Roh S.W."/>
        </authorList>
    </citation>
    <scope>NUCLEOTIDE SEQUENCE [LARGE SCALE GENOMIC DNA]</scope>
    <source>
        <strain evidence="7 8">JCM 16430</strain>
    </source>
</reference>
<evidence type="ECO:0000256" key="5">
    <source>
        <dbReference type="ARBA" id="ARBA00023049"/>
    </source>
</evidence>
<dbReference type="PANTHER" id="PTHR30471:SF3">
    <property type="entry name" value="UPF0758 PROTEIN YEES-RELATED"/>
    <property type="match status" value="1"/>
</dbReference>
<dbReference type="GO" id="GO:0008237">
    <property type="term" value="F:metallopeptidase activity"/>
    <property type="evidence" value="ECO:0007669"/>
    <property type="project" value="UniProtKB-KW"/>
</dbReference>
<dbReference type="EMBL" id="CP034145">
    <property type="protein sequence ID" value="AZH26678.1"/>
    <property type="molecule type" value="Genomic_DNA"/>
</dbReference>
<keyword evidence="8" id="KW-1185">Reference proteome</keyword>
<dbReference type="GO" id="GO:0046872">
    <property type="term" value="F:metal ion binding"/>
    <property type="evidence" value="ECO:0007669"/>
    <property type="project" value="UniProtKB-KW"/>
</dbReference>
<dbReference type="PROSITE" id="PS50249">
    <property type="entry name" value="MPN"/>
    <property type="match status" value="1"/>
</dbReference>
<dbReference type="InterPro" id="IPR037518">
    <property type="entry name" value="MPN"/>
</dbReference>
<sequence>MCKVEGGRSRVEYELGSIQVTAELQDEDSEEIQSFSDVTSKYGFLRERPKEHFYAVFLKSDNEVIGDKLVSLGGASSASIDTKDVARTAVLTNASAVILVHNHPSTNDRPTDQDLKATKAIQDALDLFDVEVLDHVIISQTGSYSMKQNGDI</sequence>
<dbReference type="Proteomes" id="UP000282007">
    <property type="component" value="Chromosome"/>
</dbReference>
<dbReference type="Gene3D" id="3.40.140.10">
    <property type="entry name" value="Cytidine Deaminase, domain 2"/>
    <property type="match status" value="1"/>
</dbReference>
<dbReference type="InterPro" id="IPR001405">
    <property type="entry name" value="UPF0758"/>
</dbReference>
<feature type="domain" description="MPN" evidence="6">
    <location>
        <begin position="22"/>
        <end position="152"/>
    </location>
</feature>
<dbReference type="InterPro" id="IPR025657">
    <property type="entry name" value="RadC_JAB"/>
</dbReference>
<evidence type="ECO:0000313" key="7">
    <source>
        <dbReference type="EMBL" id="AZH26678.1"/>
    </source>
</evidence>
<keyword evidence="3" id="KW-0378">Hydrolase</keyword>
<keyword evidence="4" id="KW-0862">Zinc</keyword>
<dbReference type="Pfam" id="PF04002">
    <property type="entry name" value="RadC"/>
    <property type="match status" value="1"/>
</dbReference>
<evidence type="ECO:0000259" key="6">
    <source>
        <dbReference type="PROSITE" id="PS50249"/>
    </source>
</evidence>
<evidence type="ECO:0000256" key="2">
    <source>
        <dbReference type="ARBA" id="ARBA00022723"/>
    </source>
</evidence>
<protein>
    <recommendedName>
        <fullName evidence="6">MPN domain-containing protein</fullName>
    </recommendedName>
</protein>
<dbReference type="KEGG" id="haer:DU502_15415"/>
<dbReference type="PANTHER" id="PTHR30471">
    <property type="entry name" value="DNA REPAIR PROTEIN RADC"/>
    <property type="match status" value="1"/>
</dbReference>
<evidence type="ECO:0000313" key="8">
    <source>
        <dbReference type="Proteomes" id="UP000282007"/>
    </source>
</evidence>
<dbReference type="AlphaFoldDB" id="A0A3G8QYJ2"/>
<evidence type="ECO:0000256" key="4">
    <source>
        <dbReference type="ARBA" id="ARBA00022833"/>
    </source>
</evidence>
<dbReference type="GO" id="GO:0006508">
    <property type="term" value="P:proteolysis"/>
    <property type="evidence" value="ECO:0007669"/>
    <property type="project" value="UniProtKB-KW"/>
</dbReference>
<proteinExistence type="predicted"/>
<accession>A0A3G8QYJ2</accession>